<dbReference type="AlphaFoldDB" id="A0A5B9ECQ8"/>
<dbReference type="KEGG" id="talb:FTW19_13555"/>
<dbReference type="InterPro" id="IPR036388">
    <property type="entry name" value="WH-like_DNA-bd_sf"/>
</dbReference>
<dbReference type="PROSITE" id="PS50931">
    <property type="entry name" value="HTH_LYSR"/>
    <property type="match status" value="1"/>
</dbReference>
<evidence type="ECO:0000256" key="4">
    <source>
        <dbReference type="ARBA" id="ARBA00023163"/>
    </source>
</evidence>
<dbReference type="GO" id="GO:0003677">
    <property type="term" value="F:DNA binding"/>
    <property type="evidence" value="ECO:0007669"/>
    <property type="project" value="UniProtKB-KW"/>
</dbReference>
<dbReference type="Gene3D" id="1.10.10.10">
    <property type="entry name" value="Winged helix-like DNA-binding domain superfamily/Winged helix DNA-binding domain"/>
    <property type="match status" value="1"/>
</dbReference>
<name>A0A5B9ECQ8_9BACT</name>
<dbReference type="Proteomes" id="UP000321820">
    <property type="component" value="Chromosome"/>
</dbReference>
<dbReference type="PANTHER" id="PTHR30118">
    <property type="entry name" value="HTH-TYPE TRANSCRIPTIONAL REGULATOR LEUO-RELATED"/>
    <property type="match status" value="1"/>
</dbReference>
<dbReference type="SUPFAM" id="SSF46785">
    <property type="entry name" value="Winged helix' DNA-binding domain"/>
    <property type="match status" value="1"/>
</dbReference>
<dbReference type="InterPro" id="IPR005119">
    <property type="entry name" value="LysR_subst-bd"/>
</dbReference>
<organism evidence="6 7">
    <name type="scientific">Terriglobus albidus</name>
    <dbReference type="NCBI Taxonomy" id="1592106"/>
    <lineage>
        <taxon>Bacteria</taxon>
        <taxon>Pseudomonadati</taxon>
        <taxon>Acidobacteriota</taxon>
        <taxon>Terriglobia</taxon>
        <taxon>Terriglobales</taxon>
        <taxon>Acidobacteriaceae</taxon>
        <taxon>Terriglobus</taxon>
    </lineage>
</organism>
<dbReference type="Pfam" id="PF03466">
    <property type="entry name" value="LysR_substrate"/>
    <property type="match status" value="1"/>
</dbReference>
<dbReference type="InterPro" id="IPR050389">
    <property type="entry name" value="LysR-type_TF"/>
</dbReference>
<sequence length="304" mass="34116">MIRMMNLAGFDLNLLVVLDALLTEAHVGRAARKAGLSQPATSHALNRLRHLLSDPLLVRIGSRMQLTPRAAQLRDSLPDLLHQLQNTLNARPFSPESSDRTFSIQMQDHVAHLVLPPLVERLNAEAPGITLSLVAWQSPVMLAPERYQTLDFLISCADIDLPGFYRRSLFTDTEVVVFRAGRSLPRHLSRLDSFLTAKHVAVVGYGASEDPVDVWLRQEGQTRRIALRVPNYLQALQAVSQTDLVAVVPKRFVTIWMSPLSLSMTPPPINPGKYREQLFSALRTEQDPASIWMKNLIVRVTRDI</sequence>
<dbReference type="RefSeq" id="WP_147648133.1">
    <property type="nucleotide sequence ID" value="NZ_CP042806.1"/>
</dbReference>
<dbReference type="GO" id="GO:0003700">
    <property type="term" value="F:DNA-binding transcription factor activity"/>
    <property type="evidence" value="ECO:0007669"/>
    <property type="project" value="InterPro"/>
</dbReference>
<dbReference type="Gene3D" id="3.40.190.10">
    <property type="entry name" value="Periplasmic binding protein-like II"/>
    <property type="match status" value="2"/>
</dbReference>
<evidence type="ECO:0000256" key="1">
    <source>
        <dbReference type="ARBA" id="ARBA00009437"/>
    </source>
</evidence>
<keyword evidence="4" id="KW-0804">Transcription</keyword>
<evidence type="ECO:0000313" key="7">
    <source>
        <dbReference type="Proteomes" id="UP000321820"/>
    </source>
</evidence>
<keyword evidence="3" id="KW-0238">DNA-binding</keyword>
<evidence type="ECO:0000256" key="2">
    <source>
        <dbReference type="ARBA" id="ARBA00023015"/>
    </source>
</evidence>
<gene>
    <name evidence="6" type="ORF">FTW19_13555</name>
</gene>
<dbReference type="Pfam" id="PF00126">
    <property type="entry name" value="HTH_1"/>
    <property type="match status" value="1"/>
</dbReference>
<proteinExistence type="inferred from homology"/>
<dbReference type="CDD" id="cd08417">
    <property type="entry name" value="PBP2_Nitroaromatics_like"/>
    <property type="match status" value="1"/>
</dbReference>
<evidence type="ECO:0000313" key="6">
    <source>
        <dbReference type="EMBL" id="QEE28935.1"/>
    </source>
</evidence>
<protein>
    <submittedName>
        <fullName evidence="6">LysR family transcriptional regulator</fullName>
    </submittedName>
</protein>
<dbReference type="OrthoDB" id="8455878at2"/>
<dbReference type="PANTHER" id="PTHR30118:SF6">
    <property type="entry name" value="HTH-TYPE TRANSCRIPTIONAL REGULATOR LEUO"/>
    <property type="match status" value="1"/>
</dbReference>
<dbReference type="EMBL" id="CP042806">
    <property type="protein sequence ID" value="QEE28935.1"/>
    <property type="molecule type" value="Genomic_DNA"/>
</dbReference>
<reference evidence="6 7" key="1">
    <citation type="submission" date="2019-08" db="EMBL/GenBank/DDBJ databases">
        <title>Complete genome sequence of Terriglobus albidus strain ORNL.</title>
        <authorList>
            <person name="Podar M."/>
        </authorList>
    </citation>
    <scope>NUCLEOTIDE SEQUENCE [LARGE SCALE GENOMIC DNA]</scope>
    <source>
        <strain evidence="6 7">ORNL</strain>
    </source>
</reference>
<keyword evidence="7" id="KW-1185">Reference proteome</keyword>
<evidence type="ECO:0000259" key="5">
    <source>
        <dbReference type="PROSITE" id="PS50931"/>
    </source>
</evidence>
<dbReference type="SUPFAM" id="SSF53850">
    <property type="entry name" value="Periplasmic binding protein-like II"/>
    <property type="match status" value="1"/>
</dbReference>
<feature type="domain" description="HTH lysR-type" evidence="5">
    <location>
        <begin position="10"/>
        <end position="67"/>
    </location>
</feature>
<dbReference type="InterPro" id="IPR000847">
    <property type="entry name" value="LysR_HTH_N"/>
</dbReference>
<evidence type="ECO:0000256" key="3">
    <source>
        <dbReference type="ARBA" id="ARBA00023125"/>
    </source>
</evidence>
<keyword evidence="2" id="KW-0805">Transcription regulation</keyword>
<dbReference type="InterPro" id="IPR037402">
    <property type="entry name" value="YidZ_PBP2"/>
</dbReference>
<accession>A0A5B9ECQ8</accession>
<comment type="similarity">
    <text evidence="1">Belongs to the LysR transcriptional regulatory family.</text>
</comment>
<dbReference type="InterPro" id="IPR036390">
    <property type="entry name" value="WH_DNA-bd_sf"/>
</dbReference>